<dbReference type="InterPro" id="IPR007209">
    <property type="entry name" value="RNaseL-inhib-like_metal-bd_dom"/>
</dbReference>
<organism evidence="7 8">
    <name type="scientific">Effrenium voratum</name>
    <dbReference type="NCBI Taxonomy" id="2562239"/>
    <lineage>
        <taxon>Eukaryota</taxon>
        <taxon>Sar</taxon>
        <taxon>Alveolata</taxon>
        <taxon>Dinophyceae</taxon>
        <taxon>Suessiales</taxon>
        <taxon>Symbiodiniaceae</taxon>
        <taxon>Effrenium</taxon>
    </lineage>
</organism>
<reference evidence="7" key="1">
    <citation type="submission" date="2023-08" db="EMBL/GenBank/DDBJ databases">
        <authorList>
            <person name="Chen Y."/>
            <person name="Shah S."/>
            <person name="Dougan E. K."/>
            <person name="Thang M."/>
            <person name="Chan C."/>
        </authorList>
    </citation>
    <scope>NUCLEOTIDE SEQUENCE</scope>
</reference>
<dbReference type="InterPro" id="IPR002059">
    <property type="entry name" value="CSP_DNA-bd"/>
</dbReference>
<dbReference type="SUPFAM" id="SSF50249">
    <property type="entry name" value="Nucleic acid-binding proteins"/>
    <property type="match status" value="2"/>
</dbReference>
<keyword evidence="1" id="KW-0547">Nucleotide-binding</keyword>
<dbReference type="SUPFAM" id="SSF52540">
    <property type="entry name" value="P-loop containing nucleoside triphosphate hydrolases"/>
    <property type="match status" value="2"/>
</dbReference>
<dbReference type="PROSITE" id="PS50893">
    <property type="entry name" value="ABC_TRANSPORTER_2"/>
    <property type="match status" value="2"/>
</dbReference>
<dbReference type="PRINTS" id="PR01868">
    <property type="entry name" value="ABCEFAMILY"/>
</dbReference>
<dbReference type="InterPro" id="IPR034348">
    <property type="entry name" value="RLI_dom_1"/>
</dbReference>
<dbReference type="InterPro" id="IPR003593">
    <property type="entry name" value="AAA+_ATPase"/>
</dbReference>
<evidence type="ECO:0000313" key="7">
    <source>
        <dbReference type="EMBL" id="CAJ1394638.1"/>
    </source>
</evidence>
<dbReference type="GO" id="GO:0005737">
    <property type="term" value="C:cytoplasm"/>
    <property type="evidence" value="ECO:0007669"/>
    <property type="project" value="UniProtKB-ARBA"/>
</dbReference>
<dbReference type="GO" id="GO:0060255">
    <property type="term" value="P:regulation of macromolecule metabolic process"/>
    <property type="evidence" value="ECO:0007669"/>
    <property type="project" value="UniProtKB-ARBA"/>
</dbReference>
<dbReference type="Proteomes" id="UP001178507">
    <property type="component" value="Unassembled WGS sequence"/>
</dbReference>
<dbReference type="PROSITE" id="PS00198">
    <property type="entry name" value="4FE4S_FER_1"/>
    <property type="match status" value="1"/>
</dbReference>
<dbReference type="GO" id="GO:0016887">
    <property type="term" value="F:ATP hydrolysis activity"/>
    <property type="evidence" value="ECO:0007669"/>
    <property type="project" value="InterPro"/>
</dbReference>
<accession>A0AA36IVB2</accession>
<feature type="domain" description="CSD" evidence="6">
    <location>
        <begin position="189"/>
        <end position="259"/>
    </location>
</feature>
<dbReference type="CDD" id="cd00174">
    <property type="entry name" value="SH3"/>
    <property type="match status" value="1"/>
</dbReference>
<dbReference type="InterPro" id="IPR003439">
    <property type="entry name" value="ABC_transporter-like_ATP-bd"/>
</dbReference>
<evidence type="ECO:0000259" key="4">
    <source>
        <dbReference type="PROSITE" id="PS50893"/>
    </source>
</evidence>
<dbReference type="Gene3D" id="2.40.50.140">
    <property type="entry name" value="Nucleic acid-binding proteins"/>
    <property type="match status" value="3"/>
</dbReference>
<dbReference type="PROSITE" id="PS51379">
    <property type="entry name" value="4FE4S_FER_2"/>
    <property type="match status" value="1"/>
</dbReference>
<dbReference type="NCBIfam" id="NF009945">
    <property type="entry name" value="PRK13409.1"/>
    <property type="match status" value="1"/>
</dbReference>
<evidence type="ECO:0000256" key="2">
    <source>
        <dbReference type="ARBA" id="ARBA00022840"/>
    </source>
</evidence>
<dbReference type="Pfam" id="PF00037">
    <property type="entry name" value="Fer4"/>
    <property type="match status" value="1"/>
</dbReference>
<dbReference type="PROSITE" id="PS00211">
    <property type="entry name" value="ABC_TRANSPORTER_1"/>
    <property type="match status" value="1"/>
</dbReference>
<keyword evidence="2" id="KW-0067">ATP-binding</keyword>
<dbReference type="EMBL" id="CAUJNA010002902">
    <property type="protein sequence ID" value="CAJ1394638.1"/>
    <property type="molecule type" value="Genomic_DNA"/>
</dbReference>
<feature type="domain" description="ABC transporter" evidence="4">
    <location>
        <begin position="937"/>
        <end position="1157"/>
    </location>
</feature>
<dbReference type="CDD" id="cd04458">
    <property type="entry name" value="CSP_CDS"/>
    <property type="match status" value="1"/>
</dbReference>
<dbReference type="InterPro" id="IPR036028">
    <property type="entry name" value="SH3-like_dom_sf"/>
</dbReference>
<dbReference type="AlphaFoldDB" id="A0AA36IVB2"/>
<dbReference type="FunFam" id="3.40.50.300:FF:000144">
    <property type="entry name" value="ATP-binding cassette sub-family E member 1"/>
    <property type="match status" value="1"/>
</dbReference>
<dbReference type="Gene3D" id="2.30.30.40">
    <property type="entry name" value="SH3 Domains"/>
    <property type="match status" value="1"/>
</dbReference>
<comment type="caution">
    <text evidence="7">The sequence shown here is derived from an EMBL/GenBank/DDBJ whole genome shotgun (WGS) entry which is preliminary data.</text>
</comment>
<evidence type="ECO:0000256" key="1">
    <source>
        <dbReference type="ARBA" id="ARBA00022741"/>
    </source>
</evidence>
<dbReference type="SUPFAM" id="SSF54862">
    <property type="entry name" value="4Fe-4S ferredoxins"/>
    <property type="match status" value="1"/>
</dbReference>
<feature type="non-terminal residue" evidence="7">
    <location>
        <position position="1"/>
    </location>
</feature>
<dbReference type="FunFam" id="3.40.50.300:FF:000152">
    <property type="entry name" value="ATP-binding cassette, sub-family E, member 1"/>
    <property type="match status" value="1"/>
</dbReference>
<dbReference type="CDD" id="cd03236">
    <property type="entry name" value="ABC_RNaseL_inhibitor_domain1"/>
    <property type="match status" value="1"/>
</dbReference>
<dbReference type="SMART" id="SM00382">
    <property type="entry name" value="AAA"/>
    <property type="match status" value="2"/>
</dbReference>
<feature type="compositionally biased region" description="Low complexity" evidence="3">
    <location>
        <begin position="415"/>
        <end position="435"/>
    </location>
</feature>
<dbReference type="Pfam" id="PF04068">
    <property type="entry name" value="Fer4_RLI"/>
    <property type="match status" value="1"/>
</dbReference>
<dbReference type="InterPro" id="IPR017900">
    <property type="entry name" value="4Fe4S_Fe_S_CS"/>
</dbReference>
<dbReference type="PROSITE" id="PS51857">
    <property type="entry name" value="CSD_2"/>
    <property type="match status" value="1"/>
</dbReference>
<dbReference type="InterPro" id="IPR017871">
    <property type="entry name" value="ABC_transporter-like_CS"/>
</dbReference>
<evidence type="ECO:0000256" key="3">
    <source>
        <dbReference type="SAM" id="MobiDB-lite"/>
    </source>
</evidence>
<evidence type="ECO:0000313" key="8">
    <source>
        <dbReference type="Proteomes" id="UP001178507"/>
    </source>
</evidence>
<dbReference type="Pfam" id="PF00005">
    <property type="entry name" value="ABC_tran"/>
    <property type="match status" value="2"/>
</dbReference>
<dbReference type="GO" id="GO:0005524">
    <property type="term" value="F:ATP binding"/>
    <property type="evidence" value="ECO:0007669"/>
    <property type="project" value="UniProtKB-KW"/>
</dbReference>
<gene>
    <name evidence="7" type="ORF">EVOR1521_LOCUS19249</name>
</gene>
<feature type="domain" description="ABC transporter" evidence="4">
    <location>
        <begin position="662"/>
        <end position="907"/>
    </location>
</feature>
<sequence length="1194" mass="131681">PPEEGLSSTLQLPVKSALDLKQERLTGTVTKYLPVSGYGMVKSHMFEGELSFRIDRIMPEFQAHPLHENEGVEFDVQADENGKVVAVAVKPVLGRKPYDVLGQRHRGYVRRFAERWGFLNAAAFDGDLFVHRDNLLLEPGSEMGADGQPILRTGQVVEFDVALDDRGRAVAKQITTRALLRPGDWIGHRLRGYIRSFQGAWGFINSDRFAGDLFVHRDSLLAQCQNAQLAIGTVVEFDIERDHHRKGAKNRLVARNVAVLGPGEAPPLASVPPPVTQMPLDPAAAPYGVPPPAQQPAPMYYQAPPPVPVPDPNAMYGYPPYPYPPQPLQQPYPYPAPPYQPVPYAQPYAPYGVPGVPYGQPHAQVPYQPPLVGQPPYAPYGVQPPAPYGPVPQAVPGAPQPMAYMPPAAEAATQAAASAGTAEGASPAANGAPPAQENQSQGLLHITIHDWEPDQPGQLFVTKGTLVNISYRAAHGWVYAGTVQPDKEMGEPASEGWIPQAVVKRVSLCRVAVDWPAEGQATLGVTKGEIIAVSKEAERGWVYGERLGPRQPDKLSDGWLPKKAAERFSGSDIAKGDRQAKSMGKKAAGSAEDDERKLRIAIVNTDRCKPKKCKQECKKYCPVVRTGKLCVEVSKDSKISWISESLCIGCGICVKKCPFEAITIINLPKDLSSHTTHRYGANTFKLHRLPTPRPGQVLGLVGTNGIGKSTALMVLAGKLKPNLGRFDNPPDWQEIIQHFRGSELQAYIKGMLEDRLKAMIKPQYVDKLPKQIAGTVDAILSQKDAKKQKDRFCTDLELNHLQDREIKNLSGGELQRFAIAVLCVQDAQVYMFDEPSSYLDVKQRIAAAQTIRSLQTVDNYIVVVEHDLAVLDYLSDFICCLWGSAGAYGVVTMPFSVREGINIFLDGFIPTENLRFREVSLSFKVSEDLDPSKLDRMNTTDYPNMSKLMGEFRLDITAGNFASSEILVLLGQNGCGKTTFIRMLAGLLKPDDVKEGDEVPELNVSYKPQTISAKFEGTVKDLFLMKIRDAFLHPQFQSDVTKPMLIDQIADHEVQTLSGGELQRVALVLSLGKPADIYLIDEPSAYLDVEQRVVAARVMKRFILHAKKTAFIVEHDFIMATYLADRVIVYDGRPGIHCTASAPMSLLEGMNKFLAQLEITFRRDPTNYRPRINKAESVKDREQKHAGSYFVLEE</sequence>
<feature type="domain" description="4Fe-4S ferredoxin-type" evidence="5">
    <location>
        <begin position="638"/>
        <end position="667"/>
    </location>
</feature>
<dbReference type="InterPro" id="IPR012340">
    <property type="entry name" value="NA-bd_OB-fold"/>
</dbReference>
<dbReference type="SUPFAM" id="SSF50044">
    <property type="entry name" value="SH3-domain"/>
    <property type="match status" value="2"/>
</dbReference>
<evidence type="ECO:0000259" key="5">
    <source>
        <dbReference type="PROSITE" id="PS51379"/>
    </source>
</evidence>
<dbReference type="InterPro" id="IPR017896">
    <property type="entry name" value="4Fe4S_Fe-S-bd"/>
</dbReference>
<dbReference type="InterPro" id="IPR027417">
    <property type="entry name" value="P-loop_NTPase"/>
</dbReference>
<dbReference type="PANTHER" id="PTHR19248">
    <property type="entry name" value="ATP-BINDING TRANSPORT PROTEIN-RELATED"/>
    <property type="match status" value="1"/>
</dbReference>
<evidence type="ECO:0000259" key="6">
    <source>
        <dbReference type="PROSITE" id="PS51857"/>
    </source>
</evidence>
<keyword evidence="8" id="KW-1185">Reference proteome</keyword>
<dbReference type="GO" id="GO:0006412">
    <property type="term" value="P:translation"/>
    <property type="evidence" value="ECO:0007669"/>
    <property type="project" value="UniProtKB-ARBA"/>
</dbReference>
<protein>
    <submittedName>
        <fullName evidence="7">Uncharacterized protein</fullName>
    </submittedName>
</protein>
<feature type="region of interest" description="Disordered" evidence="3">
    <location>
        <begin position="415"/>
        <end position="440"/>
    </location>
</feature>
<dbReference type="GO" id="GO:0003676">
    <property type="term" value="F:nucleic acid binding"/>
    <property type="evidence" value="ECO:0007669"/>
    <property type="project" value="InterPro"/>
</dbReference>
<dbReference type="Gene3D" id="3.40.50.300">
    <property type="entry name" value="P-loop containing nucleotide triphosphate hydrolases"/>
    <property type="match status" value="2"/>
</dbReference>
<name>A0AA36IVB2_9DINO</name>
<dbReference type="InterPro" id="IPR013283">
    <property type="entry name" value="RLI1"/>
</dbReference>
<proteinExistence type="predicted"/>